<keyword evidence="3" id="KW-1185">Reference proteome</keyword>
<comment type="caution">
    <text evidence="2">The sequence shown here is derived from an EMBL/GenBank/DDBJ whole genome shotgun (WGS) entry which is preliminary data.</text>
</comment>
<sequence length="72" mass="8052">MVVVLVLVCWWWWQQSTVVVAAVDVVDTAVFPPSFYPFYSSEQRTQATAPQAVEHEIFSSCGNGAVATFLRQ</sequence>
<dbReference type="Proteomes" id="UP000594638">
    <property type="component" value="Unassembled WGS sequence"/>
</dbReference>
<evidence type="ECO:0008006" key="4">
    <source>
        <dbReference type="Google" id="ProtNLM"/>
    </source>
</evidence>
<reference evidence="2 3" key="1">
    <citation type="submission" date="2019-12" db="EMBL/GenBank/DDBJ databases">
        <authorList>
            <person name="Alioto T."/>
            <person name="Alioto T."/>
            <person name="Gomez Garrido J."/>
        </authorList>
    </citation>
    <scope>NUCLEOTIDE SEQUENCE [LARGE SCALE GENOMIC DNA]</scope>
</reference>
<accession>A0A8S0VBG2</accession>
<dbReference type="Gramene" id="OE9A115939T1">
    <property type="protein sequence ID" value="OE9A115939C1"/>
    <property type="gene ID" value="OE9A115939"/>
</dbReference>
<dbReference type="AlphaFoldDB" id="A0A8S0VBG2"/>
<evidence type="ECO:0000256" key="1">
    <source>
        <dbReference type="SAM" id="SignalP"/>
    </source>
</evidence>
<evidence type="ECO:0000313" key="3">
    <source>
        <dbReference type="Proteomes" id="UP000594638"/>
    </source>
</evidence>
<evidence type="ECO:0000313" key="2">
    <source>
        <dbReference type="EMBL" id="CAA3027202.1"/>
    </source>
</evidence>
<protein>
    <recommendedName>
        <fullName evidence="4">Secreted protein</fullName>
    </recommendedName>
</protein>
<dbReference type="EMBL" id="CACTIH010009193">
    <property type="protein sequence ID" value="CAA3027202.1"/>
    <property type="molecule type" value="Genomic_DNA"/>
</dbReference>
<feature type="signal peptide" evidence="1">
    <location>
        <begin position="1"/>
        <end position="21"/>
    </location>
</feature>
<name>A0A8S0VBG2_OLEEU</name>
<feature type="chain" id="PRO_5035753098" description="Secreted protein" evidence="1">
    <location>
        <begin position="22"/>
        <end position="72"/>
    </location>
</feature>
<keyword evidence="1" id="KW-0732">Signal</keyword>
<gene>
    <name evidence="2" type="ORF">OLEA9_A115939</name>
</gene>
<organism evidence="2 3">
    <name type="scientific">Olea europaea subsp. europaea</name>
    <dbReference type="NCBI Taxonomy" id="158383"/>
    <lineage>
        <taxon>Eukaryota</taxon>
        <taxon>Viridiplantae</taxon>
        <taxon>Streptophyta</taxon>
        <taxon>Embryophyta</taxon>
        <taxon>Tracheophyta</taxon>
        <taxon>Spermatophyta</taxon>
        <taxon>Magnoliopsida</taxon>
        <taxon>eudicotyledons</taxon>
        <taxon>Gunneridae</taxon>
        <taxon>Pentapetalae</taxon>
        <taxon>asterids</taxon>
        <taxon>lamiids</taxon>
        <taxon>Lamiales</taxon>
        <taxon>Oleaceae</taxon>
        <taxon>Oleeae</taxon>
        <taxon>Olea</taxon>
    </lineage>
</organism>
<proteinExistence type="predicted"/>